<dbReference type="EMBL" id="JARK01001725">
    <property type="protein sequence ID" value="EYB81224.1"/>
    <property type="molecule type" value="Genomic_DNA"/>
</dbReference>
<dbReference type="Proteomes" id="UP000024635">
    <property type="component" value="Unassembled WGS sequence"/>
</dbReference>
<gene>
    <name evidence="1" type="primary">Acey_s0389.g526</name>
    <name evidence="1" type="ORF">Y032_0389g526</name>
</gene>
<protein>
    <submittedName>
        <fullName evidence="1">Uncharacterized protein</fullName>
    </submittedName>
</protein>
<dbReference type="AlphaFoldDB" id="A0A016RTA2"/>
<sequence>MYERWRSGIDGCYYAYCNGSADCSICWFRRGYQQVHLCAEVPTCFEGAVLDSTWLAGGDISATSLSIYTAINLAPYILVGKLAERKTAVEHYHRPYEELREFLLYYLANPCDNRFLENGPQLGSRRLGYPTRERSLSVWKMLKVQQY</sequence>
<proteinExistence type="predicted"/>
<name>A0A016RTA2_9BILA</name>
<reference evidence="2" key="1">
    <citation type="journal article" date="2015" name="Nat. Genet.">
        <title>The genome and transcriptome of the zoonotic hookworm Ancylostoma ceylanicum identify infection-specific gene families.</title>
        <authorList>
            <person name="Schwarz E.M."/>
            <person name="Hu Y."/>
            <person name="Antoshechkin I."/>
            <person name="Miller M.M."/>
            <person name="Sternberg P.W."/>
            <person name="Aroian R.V."/>
        </authorList>
    </citation>
    <scope>NUCLEOTIDE SEQUENCE</scope>
    <source>
        <strain evidence="2">HY135</strain>
    </source>
</reference>
<evidence type="ECO:0000313" key="1">
    <source>
        <dbReference type="EMBL" id="EYB81224.1"/>
    </source>
</evidence>
<evidence type="ECO:0000313" key="2">
    <source>
        <dbReference type="Proteomes" id="UP000024635"/>
    </source>
</evidence>
<accession>A0A016RTA2</accession>
<keyword evidence="2" id="KW-1185">Reference proteome</keyword>
<comment type="caution">
    <text evidence="1">The sequence shown here is derived from an EMBL/GenBank/DDBJ whole genome shotgun (WGS) entry which is preliminary data.</text>
</comment>
<organism evidence="1 2">
    <name type="scientific">Ancylostoma ceylanicum</name>
    <dbReference type="NCBI Taxonomy" id="53326"/>
    <lineage>
        <taxon>Eukaryota</taxon>
        <taxon>Metazoa</taxon>
        <taxon>Ecdysozoa</taxon>
        <taxon>Nematoda</taxon>
        <taxon>Chromadorea</taxon>
        <taxon>Rhabditida</taxon>
        <taxon>Rhabditina</taxon>
        <taxon>Rhabditomorpha</taxon>
        <taxon>Strongyloidea</taxon>
        <taxon>Ancylostomatidae</taxon>
        <taxon>Ancylostomatinae</taxon>
        <taxon>Ancylostoma</taxon>
    </lineage>
</organism>